<organism evidence="1 2">
    <name type="scientific">Bifidobacterium saguini DSM 23967</name>
    <dbReference type="NCBI Taxonomy" id="1437607"/>
    <lineage>
        <taxon>Bacteria</taxon>
        <taxon>Bacillati</taxon>
        <taxon>Actinomycetota</taxon>
        <taxon>Actinomycetes</taxon>
        <taxon>Bifidobacteriales</taxon>
        <taxon>Bifidobacteriaceae</taxon>
        <taxon>Bifidobacterium</taxon>
    </lineage>
</organism>
<sequence>MAVLNKTKTILHADYASGATLTGPIQVDEGNIYIALDGTTGLCVQHHDGRLAPGIVAIRSGTTLTVPVPTHPGLWVDTSDWKWFVFPRPSGLWASMFGTDDRWVEPDPPISVTDPSFTECGPFHPYRPEEP</sequence>
<evidence type="ECO:0000313" key="2">
    <source>
        <dbReference type="Proteomes" id="UP000029066"/>
    </source>
</evidence>
<evidence type="ECO:0000313" key="1">
    <source>
        <dbReference type="EMBL" id="KFI93203.1"/>
    </source>
</evidence>
<dbReference type="RefSeq" id="WP_033890415.1">
    <property type="nucleotide sequence ID" value="NZ_JDUT01000003.1"/>
</dbReference>
<gene>
    <name evidence="1" type="ORF">BISA_1369</name>
</gene>
<dbReference type="EMBL" id="JGZN01000006">
    <property type="protein sequence ID" value="KFI93203.1"/>
    <property type="molecule type" value="Genomic_DNA"/>
</dbReference>
<dbReference type="STRING" id="1437607.BISA_1369"/>
<comment type="caution">
    <text evidence="1">The sequence shown here is derived from an EMBL/GenBank/DDBJ whole genome shotgun (WGS) entry which is preliminary data.</text>
</comment>
<accession>A0A087DCF3</accession>
<dbReference type="Proteomes" id="UP000029066">
    <property type="component" value="Unassembled WGS sequence"/>
</dbReference>
<dbReference type="AlphaFoldDB" id="A0A087DCF3"/>
<name>A0A087DCF3_9BIFI</name>
<reference evidence="1 2" key="1">
    <citation type="submission" date="2014-03" db="EMBL/GenBank/DDBJ databases">
        <title>Genomics of Bifidobacteria.</title>
        <authorList>
            <person name="Ventura M."/>
            <person name="Milani C."/>
            <person name="Lugli G.A."/>
        </authorList>
    </citation>
    <scope>NUCLEOTIDE SEQUENCE [LARGE SCALE GENOMIC DNA]</scope>
    <source>
        <strain evidence="1 2">DSM 23967</strain>
    </source>
</reference>
<proteinExistence type="predicted"/>
<protein>
    <submittedName>
        <fullName evidence="1">Uncharacterized protein</fullName>
    </submittedName>
</protein>